<proteinExistence type="predicted"/>
<dbReference type="AlphaFoldDB" id="A0A645IUT4"/>
<accession>A0A645IUT4</accession>
<gene>
    <name evidence="1" type="ORF">SDC9_202575</name>
</gene>
<evidence type="ECO:0000313" key="1">
    <source>
        <dbReference type="EMBL" id="MPN54897.1"/>
    </source>
</evidence>
<comment type="caution">
    <text evidence="1">The sequence shown here is derived from an EMBL/GenBank/DDBJ whole genome shotgun (WGS) entry which is preliminary data.</text>
</comment>
<reference evidence="1" key="1">
    <citation type="submission" date="2019-08" db="EMBL/GenBank/DDBJ databases">
        <authorList>
            <person name="Kucharzyk K."/>
            <person name="Murdoch R.W."/>
            <person name="Higgins S."/>
            <person name="Loffler F."/>
        </authorList>
    </citation>
    <scope>NUCLEOTIDE SEQUENCE</scope>
</reference>
<dbReference type="EMBL" id="VSSQ01123580">
    <property type="protein sequence ID" value="MPN54897.1"/>
    <property type="molecule type" value="Genomic_DNA"/>
</dbReference>
<name>A0A645IUT4_9ZZZZ</name>
<organism evidence="1">
    <name type="scientific">bioreactor metagenome</name>
    <dbReference type="NCBI Taxonomy" id="1076179"/>
    <lineage>
        <taxon>unclassified sequences</taxon>
        <taxon>metagenomes</taxon>
        <taxon>ecological metagenomes</taxon>
    </lineage>
</organism>
<protein>
    <submittedName>
        <fullName evidence="1">Uncharacterized protein</fullName>
    </submittedName>
</protein>
<sequence>MYFQPAKIIIERQRFLDRQLIFAHQPQENPGHFITQPGNFFVVIIFSGQPSADITVSPLQKDKKLAGIFLGQRFESAAGILTGKVISIVLRCCRMAVVEDNIADSAVRIEKA</sequence>